<organism evidence="3 4">
    <name type="scientific">Danaus chrysippus</name>
    <name type="common">African queen</name>
    <dbReference type="NCBI Taxonomy" id="151541"/>
    <lineage>
        <taxon>Eukaryota</taxon>
        <taxon>Metazoa</taxon>
        <taxon>Ecdysozoa</taxon>
        <taxon>Arthropoda</taxon>
        <taxon>Hexapoda</taxon>
        <taxon>Insecta</taxon>
        <taxon>Pterygota</taxon>
        <taxon>Neoptera</taxon>
        <taxon>Endopterygota</taxon>
        <taxon>Lepidoptera</taxon>
        <taxon>Glossata</taxon>
        <taxon>Ditrysia</taxon>
        <taxon>Papilionoidea</taxon>
        <taxon>Nymphalidae</taxon>
        <taxon>Danainae</taxon>
        <taxon>Danaini</taxon>
        <taxon>Danaina</taxon>
        <taxon>Danaus</taxon>
        <taxon>Anosia</taxon>
    </lineage>
</organism>
<dbReference type="SMART" id="SM00848">
    <property type="entry name" value="Inhibitor_I29"/>
    <property type="match status" value="1"/>
</dbReference>
<comment type="caution">
    <text evidence="3">The sequence shown here is derived from an EMBL/GenBank/DDBJ whole genome shotgun (WGS) entry which is preliminary data.</text>
</comment>
<proteinExistence type="predicted"/>
<feature type="signal peptide" evidence="1">
    <location>
        <begin position="1"/>
        <end position="18"/>
    </location>
</feature>
<gene>
    <name evidence="3" type="ORF">DCHRY22_LOCUS15261</name>
</gene>
<dbReference type="InterPro" id="IPR038765">
    <property type="entry name" value="Papain-like_cys_pep_sf"/>
</dbReference>
<evidence type="ECO:0000256" key="1">
    <source>
        <dbReference type="SAM" id="SignalP"/>
    </source>
</evidence>
<protein>
    <submittedName>
        <fullName evidence="3">(African queen) hypothetical protein</fullName>
    </submittedName>
</protein>
<dbReference type="InterPro" id="IPR013201">
    <property type="entry name" value="Prot_inhib_I29"/>
</dbReference>
<dbReference type="Pfam" id="PF08246">
    <property type="entry name" value="Inhibitor_I29"/>
    <property type="match status" value="1"/>
</dbReference>
<dbReference type="OrthoDB" id="5855924at2759"/>
<dbReference type="Proteomes" id="UP000789524">
    <property type="component" value="Unassembled WGS sequence"/>
</dbReference>
<keyword evidence="1" id="KW-0732">Signal</keyword>
<accession>A0A8J2R9P3</accession>
<evidence type="ECO:0000313" key="3">
    <source>
        <dbReference type="EMBL" id="CAG9584716.1"/>
    </source>
</evidence>
<feature type="chain" id="PRO_5035169557" evidence="1">
    <location>
        <begin position="19"/>
        <end position="99"/>
    </location>
</feature>
<dbReference type="Gene3D" id="1.10.287.2250">
    <property type="match status" value="1"/>
</dbReference>
<reference evidence="3" key="1">
    <citation type="submission" date="2021-09" db="EMBL/GenBank/DDBJ databases">
        <authorList>
            <person name="Martin H S."/>
        </authorList>
    </citation>
    <scope>NUCLEOTIDE SEQUENCE</scope>
</reference>
<evidence type="ECO:0000259" key="2">
    <source>
        <dbReference type="SMART" id="SM00848"/>
    </source>
</evidence>
<feature type="domain" description="Cathepsin propeptide inhibitor" evidence="2">
    <location>
        <begin position="32"/>
        <end position="88"/>
    </location>
</feature>
<sequence length="99" mass="11453">MKAIICLLFIAIFAFSNGDKPHYNLDEAPELFELFMKNYNRHYENEADKEAHYQAFVKTLKTINRQNAESSSATYDINNFADYTPEELKKIHGLLTSGE</sequence>
<evidence type="ECO:0000313" key="4">
    <source>
        <dbReference type="Proteomes" id="UP000789524"/>
    </source>
</evidence>
<dbReference type="AlphaFoldDB" id="A0A8J2R9P3"/>
<dbReference type="SUPFAM" id="SSF54001">
    <property type="entry name" value="Cysteine proteinases"/>
    <property type="match status" value="1"/>
</dbReference>
<name>A0A8J2R9P3_9NEOP</name>
<dbReference type="EMBL" id="CAKASE010000082">
    <property type="protein sequence ID" value="CAG9584716.1"/>
    <property type="molecule type" value="Genomic_DNA"/>
</dbReference>
<keyword evidence="4" id="KW-1185">Reference proteome</keyword>